<keyword evidence="2" id="KW-1133">Transmembrane helix</keyword>
<evidence type="ECO:0008006" key="5">
    <source>
        <dbReference type="Google" id="ProtNLM"/>
    </source>
</evidence>
<evidence type="ECO:0000313" key="3">
    <source>
        <dbReference type="EMBL" id="MFC4601933.1"/>
    </source>
</evidence>
<organism evidence="3 4">
    <name type="scientific">Cohnella hongkongensis</name>
    <dbReference type="NCBI Taxonomy" id="178337"/>
    <lineage>
        <taxon>Bacteria</taxon>
        <taxon>Bacillati</taxon>
        <taxon>Bacillota</taxon>
        <taxon>Bacilli</taxon>
        <taxon>Bacillales</taxon>
        <taxon>Paenibacillaceae</taxon>
        <taxon>Cohnella</taxon>
    </lineage>
</organism>
<keyword evidence="2" id="KW-0812">Transmembrane</keyword>
<feature type="transmembrane region" description="Helical" evidence="2">
    <location>
        <begin position="57"/>
        <end position="74"/>
    </location>
</feature>
<feature type="compositionally biased region" description="Basic and acidic residues" evidence="1">
    <location>
        <begin position="1"/>
        <end position="11"/>
    </location>
</feature>
<dbReference type="EMBL" id="JBHSEP010000033">
    <property type="protein sequence ID" value="MFC4601933.1"/>
    <property type="molecule type" value="Genomic_DNA"/>
</dbReference>
<accession>A0ABV9FKX9</accession>
<comment type="caution">
    <text evidence="3">The sequence shown here is derived from an EMBL/GenBank/DDBJ whole genome shotgun (WGS) entry which is preliminary data.</text>
</comment>
<evidence type="ECO:0000256" key="1">
    <source>
        <dbReference type="SAM" id="MobiDB-lite"/>
    </source>
</evidence>
<keyword evidence="2" id="KW-0472">Membrane</keyword>
<proteinExistence type="predicted"/>
<protein>
    <recommendedName>
        <fullName evidence="5">TM2 domain-containing protein</fullName>
    </recommendedName>
</protein>
<feature type="transmembrane region" description="Helical" evidence="2">
    <location>
        <begin position="225"/>
        <end position="249"/>
    </location>
</feature>
<dbReference type="RefSeq" id="WP_378102705.1">
    <property type="nucleotide sequence ID" value="NZ_JBHSEP010000033.1"/>
</dbReference>
<reference evidence="4" key="1">
    <citation type="journal article" date="2019" name="Int. J. Syst. Evol. Microbiol.">
        <title>The Global Catalogue of Microorganisms (GCM) 10K type strain sequencing project: providing services to taxonomists for standard genome sequencing and annotation.</title>
        <authorList>
            <consortium name="The Broad Institute Genomics Platform"/>
            <consortium name="The Broad Institute Genome Sequencing Center for Infectious Disease"/>
            <person name="Wu L."/>
            <person name="Ma J."/>
        </authorList>
    </citation>
    <scope>NUCLEOTIDE SEQUENCE [LARGE SCALE GENOMIC DNA]</scope>
    <source>
        <strain evidence="4">CCUG 49571</strain>
    </source>
</reference>
<feature type="compositionally biased region" description="Low complexity" evidence="1">
    <location>
        <begin position="150"/>
        <end position="160"/>
    </location>
</feature>
<keyword evidence="4" id="KW-1185">Reference proteome</keyword>
<name>A0ABV9FKX9_9BACL</name>
<feature type="region of interest" description="Disordered" evidence="1">
    <location>
        <begin position="149"/>
        <end position="195"/>
    </location>
</feature>
<evidence type="ECO:0000256" key="2">
    <source>
        <dbReference type="SAM" id="Phobius"/>
    </source>
</evidence>
<feature type="region of interest" description="Disordered" evidence="1">
    <location>
        <begin position="1"/>
        <end position="41"/>
    </location>
</feature>
<gene>
    <name evidence="3" type="ORF">ACFO3S_27100</name>
</gene>
<sequence length="259" mass="27966">MKQPENWHRDGGYPLPPSPDAPRADDAAARQRHWPPGYREPVTFSEPAARVRRKKKWVAGMLAFIIPGTGHMYLGLMMKGITLMMLIALDITAIVHVSSGSSTLPVVLLSLLLPIIYFYNLFDAIQSTDAVNDRTHPQLYGYRAGWGQGPASSPAPYPASDNWEQASPHAAVPPQGHGSAQPHGPAQLPPQPQPTGRNLPPVGIMIIAGAGVLILLMSGSGWTNWLFHSAGSVFGAIVLIGAGIGFWFWENRGQKGSRT</sequence>
<evidence type="ECO:0000313" key="4">
    <source>
        <dbReference type="Proteomes" id="UP001596028"/>
    </source>
</evidence>
<feature type="transmembrane region" description="Helical" evidence="2">
    <location>
        <begin position="104"/>
        <end position="122"/>
    </location>
</feature>
<dbReference type="Proteomes" id="UP001596028">
    <property type="component" value="Unassembled WGS sequence"/>
</dbReference>
<feature type="transmembrane region" description="Helical" evidence="2">
    <location>
        <begin position="199"/>
        <end position="218"/>
    </location>
</feature>